<reference evidence="4 5" key="1">
    <citation type="journal article" date="2019" name="Nat. Ecol. Evol.">
        <title>Megaphylogeny resolves global patterns of mushroom evolution.</title>
        <authorList>
            <person name="Varga T."/>
            <person name="Krizsan K."/>
            <person name="Foldi C."/>
            <person name="Dima B."/>
            <person name="Sanchez-Garcia M."/>
            <person name="Sanchez-Ramirez S."/>
            <person name="Szollosi G.J."/>
            <person name="Szarkandi J.G."/>
            <person name="Papp V."/>
            <person name="Albert L."/>
            <person name="Andreopoulos W."/>
            <person name="Angelini C."/>
            <person name="Antonin V."/>
            <person name="Barry K.W."/>
            <person name="Bougher N.L."/>
            <person name="Buchanan P."/>
            <person name="Buyck B."/>
            <person name="Bense V."/>
            <person name="Catcheside P."/>
            <person name="Chovatia M."/>
            <person name="Cooper J."/>
            <person name="Damon W."/>
            <person name="Desjardin D."/>
            <person name="Finy P."/>
            <person name="Geml J."/>
            <person name="Haridas S."/>
            <person name="Hughes K."/>
            <person name="Justo A."/>
            <person name="Karasinski D."/>
            <person name="Kautmanova I."/>
            <person name="Kiss B."/>
            <person name="Kocsube S."/>
            <person name="Kotiranta H."/>
            <person name="LaButti K.M."/>
            <person name="Lechner B.E."/>
            <person name="Liimatainen K."/>
            <person name="Lipzen A."/>
            <person name="Lukacs Z."/>
            <person name="Mihaltcheva S."/>
            <person name="Morgado L.N."/>
            <person name="Niskanen T."/>
            <person name="Noordeloos M.E."/>
            <person name="Ohm R.A."/>
            <person name="Ortiz-Santana B."/>
            <person name="Ovrebo C."/>
            <person name="Racz N."/>
            <person name="Riley R."/>
            <person name="Savchenko A."/>
            <person name="Shiryaev A."/>
            <person name="Soop K."/>
            <person name="Spirin V."/>
            <person name="Szebenyi C."/>
            <person name="Tomsovsky M."/>
            <person name="Tulloss R.E."/>
            <person name="Uehling J."/>
            <person name="Grigoriev I.V."/>
            <person name="Vagvolgyi C."/>
            <person name="Papp T."/>
            <person name="Martin F.M."/>
            <person name="Miettinen O."/>
            <person name="Hibbett D.S."/>
            <person name="Nagy L.G."/>
        </authorList>
    </citation>
    <scope>NUCLEOTIDE SEQUENCE [LARGE SCALE GENOMIC DNA]</scope>
    <source>
        <strain evidence="4 5">CBS 309.79</strain>
    </source>
</reference>
<dbReference type="PRINTS" id="PR00793">
    <property type="entry name" value="PROAMNOPTASE"/>
</dbReference>
<name>A0A5C3QFQ5_9AGAR</name>
<dbReference type="InterPro" id="IPR029058">
    <property type="entry name" value="AB_hydrolase_fold"/>
</dbReference>
<proteinExistence type="inferred from homology"/>
<dbReference type="PIRSF" id="PIRSF005539">
    <property type="entry name" value="Pept_S33_TRI_F1"/>
    <property type="match status" value="1"/>
</dbReference>
<dbReference type="InterPro" id="IPR002410">
    <property type="entry name" value="Peptidase_S33"/>
</dbReference>
<dbReference type="GO" id="GO:0006508">
    <property type="term" value="P:proteolysis"/>
    <property type="evidence" value="ECO:0007669"/>
    <property type="project" value="InterPro"/>
</dbReference>
<dbReference type="GO" id="GO:0008233">
    <property type="term" value="F:peptidase activity"/>
    <property type="evidence" value="ECO:0007669"/>
    <property type="project" value="InterPro"/>
</dbReference>
<dbReference type="EMBL" id="ML178827">
    <property type="protein sequence ID" value="TFL00923.1"/>
    <property type="molecule type" value="Genomic_DNA"/>
</dbReference>
<dbReference type="InterPro" id="IPR000073">
    <property type="entry name" value="AB_hydrolase_1"/>
</dbReference>
<gene>
    <name evidence="4" type="ORF">BDV98DRAFT_612893</name>
</gene>
<sequence length="312" mass="34576">MSPSAPAFTNGTLPFEVPSLDKPCETWYRIYGSLSSTDNKHTPLLALHGGPGFPSDYMSILGPALAPRPVIIYDQLGNGRSTHLPETMGDTSFWTPELLLSELQNLVTGIGLDTRPGGYDVLGHSWGGMLAAMHAVTKPKGLRKLVLVSAPASMPLFLQEQAKLRANLPVDVQEVLTKHEKEDTTDSKAYHEAVQVFNERHMCLITPMPEEFQRSEDWIEKDPTVYHTMNGPSEFHVIGTIKDWSIVCQIPNISVPTLLLNGRHDEATDATMQPFFEGIDKVKWVTFENSSHTAMFEAPERFNTTVAGFLAE</sequence>
<dbReference type="PANTHER" id="PTHR43798:SF33">
    <property type="entry name" value="HYDROLASE, PUTATIVE (AFU_ORTHOLOGUE AFUA_2G14860)-RELATED"/>
    <property type="match status" value="1"/>
</dbReference>
<dbReference type="InterPro" id="IPR005945">
    <property type="entry name" value="Pro_imino_pep"/>
</dbReference>
<dbReference type="AlphaFoldDB" id="A0A5C3QFQ5"/>
<comment type="similarity">
    <text evidence="1">Belongs to the peptidase S33 family.</text>
</comment>
<evidence type="ECO:0000313" key="5">
    <source>
        <dbReference type="Proteomes" id="UP000305067"/>
    </source>
</evidence>
<dbReference type="Proteomes" id="UP000305067">
    <property type="component" value="Unassembled WGS sequence"/>
</dbReference>
<evidence type="ECO:0000256" key="2">
    <source>
        <dbReference type="ARBA" id="ARBA00022801"/>
    </source>
</evidence>
<evidence type="ECO:0000256" key="1">
    <source>
        <dbReference type="ARBA" id="ARBA00010088"/>
    </source>
</evidence>
<dbReference type="InterPro" id="IPR050266">
    <property type="entry name" value="AB_hydrolase_sf"/>
</dbReference>
<keyword evidence="2" id="KW-0378">Hydrolase</keyword>
<feature type="domain" description="AB hydrolase-1" evidence="3">
    <location>
        <begin position="43"/>
        <end position="299"/>
    </location>
</feature>
<dbReference type="OrthoDB" id="190201at2759"/>
<accession>A0A5C3QFQ5</accession>
<dbReference type="PANTHER" id="PTHR43798">
    <property type="entry name" value="MONOACYLGLYCEROL LIPASE"/>
    <property type="match status" value="1"/>
</dbReference>
<dbReference type="STRING" id="1884261.A0A5C3QFQ5"/>
<protein>
    <submittedName>
        <fullName evidence="4">Proline iminopeptidase</fullName>
    </submittedName>
</protein>
<dbReference type="GO" id="GO:0016020">
    <property type="term" value="C:membrane"/>
    <property type="evidence" value="ECO:0007669"/>
    <property type="project" value="TreeGrafter"/>
</dbReference>
<dbReference type="NCBIfam" id="TIGR01250">
    <property type="entry name" value="pro_imino_pep_2"/>
    <property type="match status" value="1"/>
</dbReference>
<dbReference type="Pfam" id="PF00561">
    <property type="entry name" value="Abhydrolase_1"/>
    <property type="match status" value="1"/>
</dbReference>
<dbReference type="Gene3D" id="3.40.50.1820">
    <property type="entry name" value="alpha/beta hydrolase"/>
    <property type="match status" value="1"/>
</dbReference>
<organism evidence="4 5">
    <name type="scientific">Pterulicium gracile</name>
    <dbReference type="NCBI Taxonomy" id="1884261"/>
    <lineage>
        <taxon>Eukaryota</taxon>
        <taxon>Fungi</taxon>
        <taxon>Dikarya</taxon>
        <taxon>Basidiomycota</taxon>
        <taxon>Agaricomycotina</taxon>
        <taxon>Agaricomycetes</taxon>
        <taxon>Agaricomycetidae</taxon>
        <taxon>Agaricales</taxon>
        <taxon>Pleurotineae</taxon>
        <taxon>Pterulaceae</taxon>
        <taxon>Pterulicium</taxon>
    </lineage>
</organism>
<evidence type="ECO:0000313" key="4">
    <source>
        <dbReference type="EMBL" id="TFL00923.1"/>
    </source>
</evidence>
<dbReference type="SUPFAM" id="SSF53474">
    <property type="entry name" value="alpha/beta-Hydrolases"/>
    <property type="match status" value="1"/>
</dbReference>
<keyword evidence="5" id="KW-1185">Reference proteome</keyword>
<evidence type="ECO:0000259" key="3">
    <source>
        <dbReference type="Pfam" id="PF00561"/>
    </source>
</evidence>